<proteinExistence type="predicted"/>
<comment type="caution">
    <text evidence="1">The sequence shown here is derived from an EMBL/GenBank/DDBJ whole genome shotgun (WGS) entry which is preliminary data.</text>
</comment>
<name>A0A401SSB2_CHIPU</name>
<evidence type="ECO:0000313" key="1">
    <source>
        <dbReference type="EMBL" id="GCC33285.1"/>
    </source>
</evidence>
<gene>
    <name evidence="1" type="ORF">chiPu_0011754</name>
</gene>
<dbReference type="Proteomes" id="UP000287033">
    <property type="component" value="Unassembled WGS sequence"/>
</dbReference>
<organism evidence="1 2">
    <name type="scientific">Chiloscyllium punctatum</name>
    <name type="common">Brownbanded bambooshark</name>
    <name type="synonym">Hemiscyllium punctatum</name>
    <dbReference type="NCBI Taxonomy" id="137246"/>
    <lineage>
        <taxon>Eukaryota</taxon>
        <taxon>Metazoa</taxon>
        <taxon>Chordata</taxon>
        <taxon>Craniata</taxon>
        <taxon>Vertebrata</taxon>
        <taxon>Chondrichthyes</taxon>
        <taxon>Elasmobranchii</taxon>
        <taxon>Galeomorphii</taxon>
        <taxon>Galeoidea</taxon>
        <taxon>Orectolobiformes</taxon>
        <taxon>Hemiscylliidae</taxon>
        <taxon>Chiloscyllium</taxon>
    </lineage>
</organism>
<evidence type="ECO:0000313" key="2">
    <source>
        <dbReference type="Proteomes" id="UP000287033"/>
    </source>
</evidence>
<dbReference type="EMBL" id="BEZZ01000503">
    <property type="protein sequence ID" value="GCC33285.1"/>
    <property type="molecule type" value="Genomic_DNA"/>
</dbReference>
<sequence>MRNLQFMWSINVSLSGFGSSPDTTKKSINCIQTRFQVHQKAQLSIKRSGVDNPVTSLFLTKTKQNTCP</sequence>
<protein>
    <submittedName>
        <fullName evidence="1">Uncharacterized protein</fullName>
    </submittedName>
</protein>
<reference evidence="1 2" key="1">
    <citation type="journal article" date="2018" name="Nat. Ecol. Evol.">
        <title>Shark genomes provide insights into elasmobranch evolution and the origin of vertebrates.</title>
        <authorList>
            <person name="Hara Y"/>
            <person name="Yamaguchi K"/>
            <person name="Onimaru K"/>
            <person name="Kadota M"/>
            <person name="Koyanagi M"/>
            <person name="Keeley SD"/>
            <person name="Tatsumi K"/>
            <person name="Tanaka K"/>
            <person name="Motone F"/>
            <person name="Kageyama Y"/>
            <person name="Nozu R"/>
            <person name="Adachi N"/>
            <person name="Nishimura O"/>
            <person name="Nakagawa R"/>
            <person name="Tanegashima C"/>
            <person name="Kiyatake I"/>
            <person name="Matsumoto R"/>
            <person name="Murakumo K"/>
            <person name="Nishida K"/>
            <person name="Terakita A"/>
            <person name="Kuratani S"/>
            <person name="Sato K"/>
            <person name="Hyodo S Kuraku.S."/>
        </authorList>
    </citation>
    <scope>NUCLEOTIDE SEQUENCE [LARGE SCALE GENOMIC DNA]</scope>
</reference>
<keyword evidence="2" id="KW-1185">Reference proteome</keyword>
<dbReference type="AlphaFoldDB" id="A0A401SSB2"/>
<accession>A0A401SSB2</accession>